<dbReference type="OrthoDB" id="421569at2759"/>
<dbReference type="InterPro" id="IPR016024">
    <property type="entry name" value="ARM-type_fold"/>
</dbReference>
<dbReference type="AlphaFoldDB" id="A0A812U0X0"/>
<dbReference type="Gene3D" id="1.25.10.10">
    <property type="entry name" value="Leucine-rich Repeat Variant"/>
    <property type="match status" value="2"/>
</dbReference>
<gene>
    <name evidence="1" type="ORF">SPIL2461_LOCUS14498</name>
</gene>
<dbReference type="InterPro" id="IPR011989">
    <property type="entry name" value="ARM-like"/>
</dbReference>
<name>A0A812U0X0_SYMPI</name>
<dbReference type="EMBL" id="CAJNIZ010033559">
    <property type="protein sequence ID" value="CAE7546312.1"/>
    <property type="molecule type" value="Genomic_DNA"/>
</dbReference>
<reference evidence="1" key="1">
    <citation type="submission" date="2021-02" db="EMBL/GenBank/DDBJ databases">
        <authorList>
            <person name="Dougan E. K."/>
            <person name="Rhodes N."/>
            <person name="Thang M."/>
            <person name="Chan C."/>
        </authorList>
    </citation>
    <scope>NUCLEOTIDE SEQUENCE</scope>
</reference>
<dbReference type="SUPFAM" id="SSF48371">
    <property type="entry name" value="ARM repeat"/>
    <property type="match status" value="1"/>
</dbReference>
<organism evidence="1 2">
    <name type="scientific">Symbiodinium pilosum</name>
    <name type="common">Dinoflagellate</name>
    <dbReference type="NCBI Taxonomy" id="2952"/>
    <lineage>
        <taxon>Eukaryota</taxon>
        <taxon>Sar</taxon>
        <taxon>Alveolata</taxon>
        <taxon>Dinophyceae</taxon>
        <taxon>Suessiales</taxon>
        <taxon>Symbiodiniaceae</taxon>
        <taxon>Symbiodinium</taxon>
    </lineage>
</organism>
<protein>
    <recommendedName>
        <fullName evidence="3">HEAT repeat domain-containing protein</fullName>
    </recommendedName>
</protein>
<proteinExistence type="predicted"/>
<sequence length="265" mass="28225">MPSLLEQEFHSSSDFKAYASWELLKKHPYTVDSQHKKSLSKALADRHPDVREAAWAVIPHLDAGSCAAVLADLSWEIGLDAQTRCRLVKSLRALLDTCNAQHFRAIVAAVGLSNWWLRLAATELLQPLLEAAGPEVRLAAVDAVEELGDSMDVKVAGALAARIEDVDASVADAAFKLMEARLADPSADVRRIAVESLAVHAASCPKALAAVLDKLRDSNWLVRTAASHALEIAMPGKEASLAASSCLGHDDSAVRQAAAAAVAEL</sequence>
<dbReference type="Pfam" id="PF13646">
    <property type="entry name" value="HEAT_2"/>
    <property type="match status" value="1"/>
</dbReference>
<accession>A0A812U0X0</accession>
<evidence type="ECO:0000313" key="2">
    <source>
        <dbReference type="Proteomes" id="UP000649617"/>
    </source>
</evidence>
<comment type="caution">
    <text evidence="1">The sequence shown here is derived from an EMBL/GenBank/DDBJ whole genome shotgun (WGS) entry which is preliminary data.</text>
</comment>
<dbReference type="Proteomes" id="UP000649617">
    <property type="component" value="Unassembled WGS sequence"/>
</dbReference>
<keyword evidence="2" id="KW-1185">Reference proteome</keyword>
<evidence type="ECO:0000313" key="1">
    <source>
        <dbReference type="EMBL" id="CAE7546312.1"/>
    </source>
</evidence>
<feature type="non-terminal residue" evidence="1">
    <location>
        <position position="265"/>
    </location>
</feature>
<evidence type="ECO:0008006" key="3">
    <source>
        <dbReference type="Google" id="ProtNLM"/>
    </source>
</evidence>